<dbReference type="EMBL" id="MT141493">
    <property type="protein sequence ID" value="QJA63264.1"/>
    <property type="molecule type" value="Genomic_DNA"/>
</dbReference>
<accession>A0A6H1ZWK2</accession>
<reference evidence="1" key="1">
    <citation type="submission" date="2020-03" db="EMBL/GenBank/DDBJ databases">
        <title>The deep terrestrial virosphere.</title>
        <authorList>
            <person name="Holmfeldt K."/>
            <person name="Nilsson E."/>
            <person name="Simone D."/>
            <person name="Lopez-Fernandez M."/>
            <person name="Wu X."/>
            <person name="de Brujin I."/>
            <person name="Lundin D."/>
            <person name="Andersson A."/>
            <person name="Bertilsson S."/>
            <person name="Dopson M."/>
        </authorList>
    </citation>
    <scope>NUCLEOTIDE SEQUENCE</scope>
    <source>
        <strain evidence="3">MM415A00170</strain>
        <strain evidence="2">MM415B00642</strain>
        <strain evidence="1">TM448A02319</strain>
        <strain evidence="4">TM448B00346</strain>
    </source>
</reference>
<dbReference type="EMBL" id="MT144613">
    <property type="protein sequence ID" value="QJH95144.1"/>
    <property type="molecule type" value="Genomic_DNA"/>
</dbReference>
<name>A0A6H1ZWK2_9ZZZZ</name>
<dbReference type="EMBL" id="MT142534">
    <property type="protein sequence ID" value="QJA84772.1"/>
    <property type="molecule type" value="Genomic_DNA"/>
</dbReference>
<gene>
    <name evidence="3" type="ORF">MM415A00170_0036</name>
    <name evidence="2" type="ORF">MM415B00642_0033</name>
    <name evidence="1" type="ORF">TM448A02319_0011</name>
    <name evidence="4" type="ORF">TM448B00346_0042</name>
</gene>
<evidence type="ECO:0000313" key="1">
    <source>
        <dbReference type="EMBL" id="QJA51842.1"/>
    </source>
</evidence>
<evidence type="ECO:0000313" key="2">
    <source>
        <dbReference type="EMBL" id="QJA63264.1"/>
    </source>
</evidence>
<dbReference type="EMBL" id="MT144292">
    <property type="protein sequence ID" value="QJA51842.1"/>
    <property type="molecule type" value="Genomic_DNA"/>
</dbReference>
<organism evidence="1">
    <name type="scientific">viral metagenome</name>
    <dbReference type="NCBI Taxonomy" id="1070528"/>
    <lineage>
        <taxon>unclassified sequences</taxon>
        <taxon>metagenomes</taxon>
        <taxon>organismal metagenomes</taxon>
    </lineage>
</organism>
<evidence type="ECO:0000313" key="4">
    <source>
        <dbReference type="EMBL" id="QJH95144.1"/>
    </source>
</evidence>
<sequence>MKQYHCVCGAKWPKVDGNVNVINHVDALCDECQKYDEAGGIRIKTDKDKILEALNKAITIQETSAFPTGTHAGLMEAKMIVMEMEL</sequence>
<protein>
    <submittedName>
        <fullName evidence="1">Uncharacterized protein</fullName>
    </submittedName>
</protein>
<evidence type="ECO:0000313" key="3">
    <source>
        <dbReference type="EMBL" id="QJA84772.1"/>
    </source>
</evidence>
<proteinExistence type="predicted"/>
<dbReference type="AlphaFoldDB" id="A0A6H1ZWK2"/>